<sequence length="490" mass="51891">MSLQEMTLTEAHGLLRDKKASARELTEAVLSRIEAVDGKVGAYITVDKEGALKQADAADARLAKGEAHPLTGLPVGLKDLLCTEGVKTTCASKMLKEFVPTYDATVVTRLKEAGAVFPGKLNMDEFAMGSTSEHSALQDTRNPWDLTRFPGGSSGGSAAAVAADLCLAALGSDTGGSIRQPASHCGIVGMKPTYGRVSRYGLVAFASSLDQIGPMTKTVEDSALMMEAICGHDPKDSTSVPKEVPAFRQLMKEGEDKGLAGMTVGIPAEYWQAEGVDPEVMAAVTKGKEVLESLGARCVPVSLPHTEYAVAAYYVIAPSEASSNLARYDGIRYGMSERGGEDLLSIYKTTRSEGFGDEVKRRIIIGTYALSSGYYDAYYKKASQVRTLILEDFKTAFSACDFIISPAAPTPAGKIGEAEGDPLSMYLSDIFTLSANLAGIPGMSVPCGFTGDGLPVGLQLLGRHFDEATLLKAAWHFERAAGLSGKRPAL</sequence>
<dbReference type="AlphaFoldDB" id="A0A1G5JLS6"/>
<comment type="similarity">
    <text evidence="1 10">Belongs to the amidase family. GatA subfamily.</text>
</comment>
<keyword evidence="7 10" id="KW-0067">ATP-binding</keyword>
<evidence type="ECO:0000256" key="7">
    <source>
        <dbReference type="ARBA" id="ARBA00022840"/>
    </source>
</evidence>
<evidence type="ECO:0000256" key="10">
    <source>
        <dbReference type="HAMAP-Rule" id="MF_00120"/>
    </source>
</evidence>
<feature type="active site" description="Charge relay system" evidence="10">
    <location>
        <position position="78"/>
    </location>
</feature>
<proteinExistence type="inferred from homology"/>
<keyword evidence="6 10" id="KW-0547">Nucleotide-binding</keyword>
<dbReference type="STRING" id="419481.SAMN05216233_13312"/>
<dbReference type="InterPro" id="IPR000120">
    <property type="entry name" value="Amidase"/>
</dbReference>
<dbReference type="RefSeq" id="WP_092215681.1">
    <property type="nucleotide sequence ID" value="NZ_FMUX01000033.1"/>
</dbReference>
<evidence type="ECO:0000256" key="5">
    <source>
        <dbReference type="ARBA" id="ARBA00022598"/>
    </source>
</evidence>
<keyword evidence="12" id="KW-0808">Transferase</keyword>
<dbReference type="Proteomes" id="UP000198870">
    <property type="component" value="Unassembled WGS sequence"/>
</dbReference>
<dbReference type="GO" id="GO:0006412">
    <property type="term" value="P:translation"/>
    <property type="evidence" value="ECO:0007669"/>
    <property type="project" value="UniProtKB-UniRule"/>
</dbReference>
<evidence type="ECO:0000256" key="9">
    <source>
        <dbReference type="ARBA" id="ARBA00047407"/>
    </source>
</evidence>
<evidence type="ECO:0000259" key="11">
    <source>
        <dbReference type="Pfam" id="PF01425"/>
    </source>
</evidence>
<keyword evidence="5 10" id="KW-0436">Ligase</keyword>
<evidence type="ECO:0000313" key="12">
    <source>
        <dbReference type="EMBL" id="SCY88871.1"/>
    </source>
</evidence>
<evidence type="ECO:0000313" key="13">
    <source>
        <dbReference type="Proteomes" id="UP000198870"/>
    </source>
</evidence>
<dbReference type="EC" id="6.3.5.7" evidence="3 10"/>
<dbReference type="GO" id="GO:0016740">
    <property type="term" value="F:transferase activity"/>
    <property type="evidence" value="ECO:0007669"/>
    <property type="project" value="UniProtKB-KW"/>
</dbReference>
<dbReference type="Pfam" id="PF01425">
    <property type="entry name" value="Amidase"/>
    <property type="match status" value="1"/>
</dbReference>
<dbReference type="Gene3D" id="3.90.1300.10">
    <property type="entry name" value="Amidase signature (AS) domain"/>
    <property type="match status" value="1"/>
</dbReference>
<reference evidence="12 13" key="1">
    <citation type="submission" date="2016-10" db="EMBL/GenBank/DDBJ databases">
        <authorList>
            <person name="de Groot N.N."/>
        </authorList>
    </citation>
    <scope>NUCLEOTIDE SEQUENCE [LARGE SCALE GENOMIC DNA]</scope>
    <source>
        <strain evidence="12 13">AA1</strain>
    </source>
</reference>
<evidence type="ECO:0000256" key="6">
    <source>
        <dbReference type="ARBA" id="ARBA00022741"/>
    </source>
</evidence>
<dbReference type="InterPro" id="IPR023631">
    <property type="entry name" value="Amidase_dom"/>
</dbReference>
<dbReference type="GO" id="GO:0050567">
    <property type="term" value="F:glutaminyl-tRNA synthase (glutamine-hydrolyzing) activity"/>
    <property type="evidence" value="ECO:0007669"/>
    <property type="project" value="UniProtKB-UniRule"/>
</dbReference>
<evidence type="ECO:0000256" key="3">
    <source>
        <dbReference type="ARBA" id="ARBA00012739"/>
    </source>
</evidence>
<dbReference type="InterPro" id="IPR020556">
    <property type="entry name" value="Amidase_CS"/>
</dbReference>
<feature type="active site" description="Acyl-ester intermediate" evidence="10">
    <location>
        <position position="177"/>
    </location>
</feature>
<evidence type="ECO:0000256" key="8">
    <source>
        <dbReference type="ARBA" id="ARBA00022917"/>
    </source>
</evidence>
<comment type="function">
    <text evidence="10">Allows the formation of correctly charged Gln-tRNA(Gln) through the transamidation of misacylated Glu-tRNA(Gln) in organisms which lack glutaminyl-tRNA synthetase. The reaction takes place in the presence of glutamine and ATP through an activated gamma-phospho-Glu-tRNA(Gln).</text>
</comment>
<organism evidence="12 13">
    <name type="scientific">Desulfoluna spongiiphila</name>
    <dbReference type="NCBI Taxonomy" id="419481"/>
    <lineage>
        <taxon>Bacteria</taxon>
        <taxon>Pseudomonadati</taxon>
        <taxon>Thermodesulfobacteriota</taxon>
        <taxon>Desulfobacteria</taxon>
        <taxon>Desulfobacterales</taxon>
        <taxon>Desulfolunaceae</taxon>
        <taxon>Desulfoluna</taxon>
    </lineage>
</organism>
<evidence type="ECO:0000256" key="4">
    <source>
        <dbReference type="ARBA" id="ARBA00014428"/>
    </source>
</evidence>
<comment type="catalytic activity">
    <reaction evidence="9 10">
        <text>L-glutamyl-tRNA(Gln) + L-glutamine + ATP + H2O = L-glutaminyl-tRNA(Gln) + L-glutamate + ADP + phosphate + H(+)</text>
        <dbReference type="Rhea" id="RHEA:17521"/>
        <dbReference type="Rhea" id="RHEA-COMP:9681"/>
        <dbReference type="Rhea" id="RHEA-COMP:9684"/>
        <dbReference type="ChEBI" id="CHEBI:15377"/>
        <dbReference type="ChEBI" id="CHEBI:15378"/>
        <dbReference type="ChEBI" id="CHEBI:29985"/>
        <dbReference type="ChEBI" id="CHEBI:30616"/>
        <dbReference type="ChEBI" id="CHEBI:43474"/>
        <dbReference type="ChEBI" id="CHEBI:58359"/>
        <dbReference type="ChEBI" id="CHEBI:78520"/>
        <dbReference type="ChEBI" id="CHEBI:78521"/>
        <dbReference type="ChEBI" id="CHEBI:456216"/>
        <dbReference type="EC" id="6.3.5.7"/>
    </reaction>
</comment>
<dbReference type="GO" id="GO:0005524">
    <property type="term" value="F:ATP binding"/>
    <property type="evidence" value="ECO:0007669"/>
    <property type="project" value="UniProtKB-KW"/>
</dbReference>
<dbReference type="InterPro" id="IPR036928">
    <property type="entry name" value="AS_sf"/>
</dbReference>
<dbReference type="GO" id="GO:0030956">
    <property type="term" value="C:glutamyl-tRNA(Gln) amidotransferase complex"/>
    <property type="evidence" value="ECO:0007669"/>
    <property type="project" value="InterPro"/>
</dbReference>
<dbReference type="HAMAP" id="MF_00120">
    <property type="entry name" value="GatA"/>
    <property type="match status" value="1"/>
</dbReference>
<keyword evidence="8 10" id="KW-0648">Protein biosynthesis</keyword>
<protein>
    <recommendedName>
        <fullName evidence="4 10">Glutamyl-tRNA(Gln) amidotransferase subunit A</fullName>
        <shortName evidence="10">Glu-ADT subunit A</shortName>
        <ecNumber evidence="3 10">6.3.5.7</ecNumber>
    </recommendedName>
</protein>
<dbReference type="SUPFAM" id="SSF75304">
    <property type="entry name" value="Amidase signature (AS) enzymes"/>
    <property type="match status" value="1"/>
</dbReference>
<dbReference type="PANTHER" id="PTHR11895:SF151">
    <property type="entry name" value="GLUTAMYL-TRNA(GLN) AMIDOTRANSFERASE SUBUNIT A"/>
    <property type="match status" value="1"/>
</dbReference>
<dbReference type="NCBIfam" id="TIGR00132">
    <property type="entry name" value="gatA"/>
    <property type="match status" value="1"/>
</dbReference>
<dbReference type="PANTHER" id="PTHR11895">
    <property type="entry name" value="TRANSAMIDASE"/>
    <property type="match status" value="1"/>
</dbReference>
<evidence type="ECO:0000256" key="1">
    <source>
        <dbReference type="ARBA" id="ARBA00008069"/>
    </source>
</evidence>
<evidence type="ECO:0000256" key="2">
    <source>
        <dbReference type="ARBA" id="ARBA00011123"/>
    </source>
</evidence>
<accession>A0A1G5JLS6</accession>
<dbReference type="PROSITE" id="PS00571">
    <property type="entry name" value="AMIDASES"/>
    <property type="match status" value="1"/>
</dbReference>
<comment type="subunit">
    <text evidence="2 10">Heterotrimer of A, B and C subunits.</text>
</comment>
<dbReference type="InterPro" id="IPR004412">
    <property type="entry name" value="GatA"/>
</dbReference>
<dbReference type="OrthoDB" id="9811471at2"/>
<keyword evidence="13" id="KW-1185">Reference proteome</keyword>
<dbReference type="EMBL" id="FMUX01000033">
    <property type="protein sequence ID" value="SCY88871.1"/>
    <property type="molecule type" value="Genomic_DNA"/>
</dbReference>
<name>A0A1G5JLS6_9BACT</name>
<feature type="active site" description="Charge relay system" evidence="10">
    <location>
        <position position="153"/>
    </location>
</feature>
<gene>
    <name evidence="10" type="primary">gatA</name>
    <name evidence="12" type="ORF">SAMN05216233_13312</name>
</gene>
<feature type="domain" description="Amidase" evidence="11">
    <location>
        <begin position="24"/>
        <end position="471"/>
    </location>
</feature>